<accession>A0A484GI44</accession>
<sequence>MVWPGEKGSKEREPGCPCLVSRELTSTLWAGPLPTSR</sequence>
<evidence type="ECO:0000313" key="2">
    <source>
        <dbReference type="Proteomes" id="UP000295264"/>
    </source>
</evidence>
<evidence type="ECO:0000313" key="1">
    <source>
        <dbReference type="EMBL" id="TEA35333.1"/>
    </source>
</evidence>
<reference evidence="1 2" key="1">
    <citation type="journal article" date="2018" name="Genomics">
        <title>Molecular footprints of inshore aquatic adaptation in Indo-Pacific humpback dolphin (Sousa chinensis).</title>
        <authorList>
            <person name="Ming Y."/>
            <person name="Jian J."/>
            <person name="Yu F."/>
            <person name="Yu X."/>
            <person name="Wang J."/>
            <person name="Liu W."/>
        </authorList>
    </citation>
    <scope>NUCLEOTIDE SEQUENCE [LARGE SCALE GENOMIC DNA]</scope>
    <source>
        <strain evidence="1">MY-2018</strain>
        <tissue evidence="1">Skin</tissue>
    </source>
</reference>
<organism evidence="1 2">
    <name type="scientific">Sousa chinensis</name>
    <name type="common">Indo-pacific humpbacked dolphin</name>
    <name type="synonym">Steno chinensis</name>
    <dbReference type="NCBI Taxonomy" id="103600"/>
    <lineage>
        <taxon>Eukaryota</taxon>
        <taxon>Metazoa</taxon>
        <taxon>Chordata</taxon>
        <taxon>Craniata</taxon>
        <taxon>Vertebrata</taxon>
        <taxon>Euteleostomi</taxon>
        <taxon>Mammalia</taxon>
        <taxon>Eutheria</taxon>
        <taxon>Laurasiatheria</taxon>
        <taxon>Artiodactyla</taxon>
        <taxon>Whippomorpha</taxon>
        <taxon>Cetacea</taxon>
        <taxon>Odontoceti</taxon>
        <taxon>Delphinidae</taxon>
        <taxon>Sousa</taxon>
    </lineage>
</organism>
<protein>
    <submittedName>
        <fullName evidence="1">Uncharacterized protein</fullName>
    </submittedName>
</protein>
<dbReference type="AlphaFoldDB" id="A0A484GI44"/>
<dbReference type="Proteomes" id="UP000295264">
    <property type="component" value="Unassembled WGS sequence"/>
</dbReference>
<dbReference type="EMBL" id="QWLN02007599">
    <property type="protein sequence ID" value="TEA35333.1"/>
    <property type="molecule type" value="Genomic_DNA"/>
</dbReference>
<name>A0A484GI44_SOUCH</name>
<feature type="non-terminal residue" evidence="1">
    <location>
        <position position="37"/>
    </location>
</feature>
<comment type="caution">
    <text evidence="1">The sequence shown here is derived from an EMBL/GenBank/DDBJ whole genome shotgun (WGS) entry which is preliminary data.</text>
</comment>
<gene>
    <name evidence="1" type="ORF">DBR06_SOUSAS45110002</name>
</gene>
<proteinExistence type="predicted"/>
<keyword evidence="2" id="KW-1185">Reference proteome</keyword>